<evidence type="ECO:0000256" key="1">
    <source>
        <dbReference type="SAM" id="MobiDB-lite"/>
    </source>
</evidence>
<gene>
    <name evidence="2" type="ORF">F5X68DRAFT_16130</name>
</gene>
<dbReference type="OrthoDB" id="5383057at2759"/>
<dbReference type="EMBL" id="JAGSXJ010000013">
    <property type="protein sequence ID" value="KAH6686465.1"/>
    <property type="molecule type" value="Genomic_DNA"/>
</dbReference>
<sequence>MGQNKQPTHGTKVDLGKDAPVTEEGPGNVKSESLAAESTKEGGGFSENKDVNTKDGKSNTRDTSKDTSKEFSSKNTSSENTSKNTSSEHSQTKSSENFSSKSTENTSKSSSGSENTKSSRGGLSNETQGGSAPTYVESQYAQDHNGPHGKNLHEGIDEADLRKAERPDPIEAAENQFVATELGEPGQKPFQAGEKTAFDALGDTQA</sequence>
<feature type="compositionally biased region" description="Basic and acidic residues" evidence="1">
    <location>
        <begin position="47"/>
        <end position="72"/>
    </location>
</feature>
<feature type="compositionally biased region" description="Basic and acidic residues" evidence="1">
    <location>
        <begin position="151"/>
        <end position="169"/>
    </location>
</feature>
<proteinExistence type="predicted"/>
<accession>A0A9P9A9X6</accession>
<dbReference type="Proteomes" id="UP000770015">
    <property type="component" value="Unassembled WGS sequence"/>
</dbReference>
<evidence type="ECO:0000313" key="2">
    <source>
        <dbReference type="EMBL" id="KAH6686465.1"/>
    </source>
</evidence>
<feature type="compositionally biased region" description="Low complexity" evidence="1">
    <location>
        <begin position="73"/>
        <end position="119"/>
    </location>
</feature>
<protein>
    <submittedName>
        <fullName evidence="2">Uncharacterized protein</fullName>
    </submittedName>
</protein>
<organism evidence="2 3">
    <name type="scientific">Plectosphaerella plurivora</name>
    <dbReference type="NCBI Taxonomy" id="936078"/>
    <lineage>
        <taxon>Eukaryota</taxon>
        <taxon>Fungi</taxon>
        <taxon>Dikarya</taxon>
        <taxon>Ascomycota</taxon>
        <taxon>Pezizomycotina</taxon>
        <taxon>Sordariomycetes</taxon>
        <taxon>Hypocreomycetidae</taxon>
        <taxon>Glomerellales</taxon>
        <taxon>Plectosphaerellaceae</taxon>
        <taxon>Plectosphaerella</taxon>
    </lineage>
</organism>
<keyword evidence="3" id="KW-1185">Reference proteome</keyword>
<comment type="caution">
    <text evidence="2">The sequence shown here is derived from an EMBL/GenBank/DDBJ whole genome shotgun (WGS) entry which is preliminary data.</text>
</comment>
<reference evidence="2" key="1">
    <citation type="journal article" date="2021" name="Nat. Commun.">
        <title>Genetic determinants of endophytism in the Arabidopsis root mycobiome.</title>
        <authorList>
            <person name="Mesny F."/>
            <person name="Miyauchi S."/>
            <person name="Thiergart T."/>
            <person name="Pickel B."/>
            <person name="Atanasova L."/>
            <person name="Karlsson M."/>
            <person name="Huettel B."/>
            <person name="Barry K.W."/>
            <person name="Haridas S."/>
            <person name="Chen C."/>
            <person name="Bauer D."/>
            <person name="Andreopoulos W."/>
            <person name="Pangilinan J."/>
            <person name="LaButti K."/>
            <person name="Riley R."/>
            <person name="Lipzen A."/>
            <person name="Clum A."/>
            <person name="Drula E."/>
            <person name="Henrissat B."/>
            <person name="Kohler A."/>
            <person name="Grigoriev I.V."/>
            <person name="Martin F.M."/>
            <person name="Hacquard S."/>
        </authorList>
    </citation>
    <scope>NUCLEOTIDE SEQUENCE</scope>
    <source>
        <strain evidence="2">MPI-SDFR-AT-0117</strain>
    </source>
</reference>
<evidence type="ECO:0000313" key="3">
    <source>
        <dbReference type="Proteomes" id="UP000770015"/>
    </source>
</evidence>
<feature type="compositionally biased region" description="Polar residues" evidence="1">
    <location>
        <begin position="121"/>
        <end position="142"/>
    </location>
</feature>
<feature type="region of interest" description="Disordered" evidence="1">
    <location>
        <begin position="1"/>
        <end position="206"/>
    </location>
</feature>
<dbReference type="AlphaFoldDB" id="A0A9P9A9X6"/>
<name>A0A9P9A9X6_9PEZI</name>